<sequence>MELRSGPFSFLDLPSDDGDNRFDGISWLLLHLSILRHTFGEKKHGEVFAAARFRRYLLWRRIAPHAFIFLLFPLFSAASLQFDPLH</sequence>
<name>A0AAD3T8W4_NEPGR</name>
<dbReference type="Proteomes" id="UP001279734">
    <property type="component" value="Unassembled WGS sequence"/>
</dbReference>
<feature type="transmembrane region" description="Helical" evidence="1">
    <location>
        <begin position="62"/>
        <end position="82"/>
    </location>
</feature>
<dbReference type="AlphaFoldDB" id="A0AAD3T8W4"/>
<keyword evidence="1" id="KW-0812">Transmembrane</keyword>
<proteinExistence type="predicted"/>
<evidence type="ECO:0000313" key="2">
    <source>
        <dbReference type="EMBL" id="GMH24879.1"/>
    </source>
</evidence>
<comment type="caution">
    <text evidence="2">The sequence shown here is derived from an EMBL/GenBank/DDBJ whole genome shotgun (WGS) entry which is preliminary data.</text>
</comment>
<evidence type="ECO:0000313" key="3">
    <source>
        <dbReference type="Proteomes" id="UP001279734"/>
    </source>
</evidence>
<keyword evidence="1" id="KW-0472">Membrane</keyword>
<reference evidence="2" key="1">
    <citation type="submission" date="2023-05" db="EMBL/GenBank/DDBJ databases">
        <title>Nepenthes gracilis genome sequencing.</title>
        <authorList>
            <person name="Fukushima K."/>
        </authorList>
    </citation>
    <scope>NUCLEOTIDE SEQUENCE</scope>
    <source>
        <strain evidence="2">SING2019-196</strain>
    </source>
</reference>
<gene>
    <name evidence="2" type="ORF">Nepgr_026722</name>
</gene>
<evidence type="ECO:0000256" key="1">
    <source>
        <dbReference type="SAM" id="Phobius"/>
    </source>
</evidence>
<keyword evidence="3" id="KW-1185">Reference proteome</keyword>
<accession>A0AAD3T8W4</accession>
<organism evidence="2 3">
    <name type="scientific">Nepenthes gracilis</name>
    <name type="common">Slender pitcher plant</name>
    <dbReference type="NCBI Taxonomy" id="150966"/>
    <lineage>
        <taxon>Eukaryota</taxon>
        <taxon>Viridiplantae</taxon>
        <taxon>Streptophyta</taxon>
        <taxon>Embryophyta</taxon>
        <taxon>Tracheophyta</taxon>
        <taxon>Spermatophyta</taxon>
        <taxon>Magnoliopsida</taxon>
        <taxon>eudicotyledons</taxon>
        <taxon>Gunneridae</taxon>
        <taxon>Pentapetalae</taxon>
        <taxon>Caryophyllales</taxon>
        <taxon>Nepenthaceae</taxon>
        <taxon>Nepenthes</taxon>
    </lineage>
</organism>
<keyword evidence="1" id="KW-1133">Transmembrane helix</keyword>
<dbReference type="EMBL" id="BSYO01000028">
    <property type="protein sequence ID" value="GMH24879.1"/>
    <property type="molecule type" value="Genomic_DNA"/>
</dbReference>
<protein>
    <submittedName>
        <fullName evidence="2">Uncharacterized protein</fullName>
    </submittedName>
</protein>